<accession>A0ABW7CVW6</accession>
<dbReference type="RefSeq" id="WP_259203271.1">
    <property type="nucleotide sequence ID" value="NZ_JBHGCJ010000004.1"/>
</dbReference>
<feature type="region of interest" description="Disordered" evidence="1">
    <location>
        <begin position="25"/>
        <end position="48"/>
    </location>
</feature>
<feature type="signal peptide" evidence="2">
    <location>
        <begin position="1"/>
        <end position="20"/>
    </location>
</feature>
<comment type="caution">
    <text evidence="3">The sequence shown here is derived from an EMBL/GenBank/DDBJ whole genome shotgun (WGS) entry which is preliminary data.</text>
</comment>
<proteinExistence type="predicted"/>
<protein>
    <submittedName>
        <fullName evidence="3">YggN family protein</fullName>
    </submittedName>
</protein>
<dbReference type="EMBL" id="JBHGCJ010000004">
    <property type="protein sequence ID" value="MFG6109111.1"/>
    <property type="molecule type" value="Genomic_DNA"/>
</dbReference>
<dbReference type="Proteomes" id="UP001605261">
    <property type="component" value="Unassembled WGS sequence"/>
</dbReference>
<dbReference type="Pfam" id="PF11101">
    <property type="entry name" value="DUF2884"/>
    <property type="match status" value="1"/>
</dbReference>
<keyword evidence="4" id="KW-1185">Reference proteome</keyword>
<sequence length="198" mass="20262">MTTRLLLPTLLLCLPLAACGNHDADKAATASGKGASPTAETTSVGRTVQEATDKARAEIAKKNISISNGQSDKAEITPQGELLINGKTVTTTASQRALLVDYRKQVEALAGAGMDIGVAGANLGVSAAGEALKGILAGDTQGIEARVNAEAGKIEAQARKLCALLPGMMAKQQALAAELPAFKPYATMDQSDIDDCGK</sequence>
<evidence type="ECO:0000313" key="4">
    <source>
        <dbReference type="Proteomes" id="UP001605261"/>
    </source>
</evidence>
<gene>
    <name evidence="3" type="ORF">ACEU0G_003114</name>
</gene>
<feature type="chain" id="PRO_5047031456" evidence="2">
    <location>
        <begin position="21"/>
        <end position="198"/>
    </location>
</feature>
<evidence type="ECO:0000256" key="1">
    <source>
        <dbReference type="SAM" id="MobiDB-lite"/>
    </source>
</evidence>
<evidence type="ECO:0000313" key="3">
    <source>
        <dbReference type="EMBL" id="MFG6109111.1"/>
    </source>
</evidence>
<feature type="compositionally biased region" description="Polar residues" evidence="1">
    <location>
        <begin position="38"/>
        <end position="48"/>
    </location>
</feature>
<name>A0ABW7CVW6_9GAMM</name>
<reference evidence="3 4" key="1">
    <citation type="submission" date="2024-09" db="EMBL/GenBank/DDBJ databases">
        <authorList>
            <consortium name="All-Russian atlas of soil microorganisms"/>
            <consortium name="as a basis for the search for new antimicrobial producers and enzymes with unique properties"/>
            <person name="Sokolova E.A."/>
            <person name="Voronina E.N."/>
        </authorList>
    </citation>
    <scope>NUCLEOTIDE SEQUENCE [LARGE SCALE GENOMIC DNA]</scope>
    <source>
        <strain evidence="3 4">AF-22b-331.1</strain>
    </source>
</reference>
<organism evidence="3 4">
    <name type="scientific">Stenotrophomonas nematodicola</name>
    <dbReference type="NCBI Taxonomy" id="2656746"/>
    <lineage>
        <taxon>Bacteria</taxon>
        <taxon>Pseudomonadati</taxon>
        <taxon>Pseudomonadota</taxon>
        <taxon>Gammaproteobacteria</taxon>
        <taxon>Lysobacterales</taxon>
        <taxon>Lysobacteraceae</taxon>
        <taxon>Stenotrophomonas</taxon>
    </lineage>
</organism>
<keyword evidence="2" id="KW-0732">Signal</keyword>
<dbReference type="InterPro" id="IPR021307">
    <property type="entry name" value="DUF2884"/>
</dbReference>
<evidence type="ECO:0000256" key="2">
    <source>
        <dbReference type="SAM" id="SignalP"/>
    </source>
</evidence>